<dbReference type="Proteomes" id="UP000023152">
    <property type="component" value="Unassembled WGS sequence"/>
</dbReference>
<reference evidence="2 3" key="1">
    <citation type="journal article" date="2013" name="Curr. Biol.">
        <title>The Genome of the Foraminiferan Reticulomyxa filosa.</title>
        <authorList>
            <person name="Glockner G."/>
            <person name="Hulsmann N."/>
            <person name="Schleicher M."/>
            <person name="Noegel A.A."/>
            <person name="Eichinger L."/>
            <person name="Gallinger C."/>
            <person name="Pawlowski J."/>
            <person name="Sierra R."/>
            <person name="Euteneuer U."/>
            <person name="Pillet L."/>
            <person name="Moustafa A."/>
            <person name="Platzer M."/>
            <person name="Groth M."/>
            <person name="Szafranski K."/>
            <person name="Schliwa M."/>
        </authorList>
    </citation>
    <scope>NUCLEOTIDE SEQUENCE [LARGE SCALE GENOMIC DNA]</scope>
</reference>
<feature type="region of interest" description="Disordered" evidence="1">
    <location>
        <begin position="82"/>
        <end position="104"/>
    </location>
</feature>
<dbReference type="AlphaFoldDB" id="X6MFW2"/>
<evidence type="ECO:0000313" key="2">
    <source>
        <dbReference type="EMBL" id="ETO12789.1"/>
    </source>
</evidence>
<gene>
    <name evidence="2" type="ORF">RFI_24586</name>
</gene>
<evidence type="ECO:0000313" key="3">
    <source>
        <dbReference type="Proteomes" id="UP000023152"/>
    </source>
</evidence>
<comment type="caution">
    <text evidence="2">The sequence shown here is derived from an EMBL/GenBank/DDBJ whole genome shotgun (WGS) entry which is preliminary data.</text>
</comment>
<accession>X6MFW2</accession>
<name>X6MFW2_RETFI</name>
<sequence>MLCDYNHKATIRSSFNSLQINNARNHQILVISICIYLKASLMRILLKEIELITFDICVFLSRQFELICCLLCLFFRQLEYDKSTNGEDNGTTDEEEEGKDKHKNDETNTAVLVIVRNVTKIIKKIYL</sequence>
<keyword evidence="3" id="KW-1185">Reference proteome</keyword>
<evidence type="ECO:0000256" key="1">
    <source>
        <dbReference type="SAM" id="MobiDB-lite"/>
    </source>
</evidence>
<protein>
    <submittedName>
        <fullName evidence="2">Uncharacterized protein</fullName>
    </submittedName>
</protein>
<dbReference type="EMBL" id="ASPP01021066">
    <property type="protein sequence ID" value="ETO12789.1"/>
    <property type="molecule type" value="Genomic_DNA"/>
</dbReference>
<organism evidence="2 3">
    <name type="scientific">Reticulomyxa filosa</name>
    <dbReference type="NCBI Taxonomy" id="46433"/>
    <lineage>
        <taxon>Eukaryota</taxon>
        <taxon>Sar</taxon>
        <taxon>Rhizaria</taxon>
        <taxon>Retaria</taxon>
        <taxon>Foraminifera</taxon>
        <taxon>Monothalamids</taxon>
        <taxon>Reticulomyxidae</taxon>
        <taxon>Reticulomyxa</taxon>
    </lineage>
</organism>
<proteinExistence type="predicted"/>